<comment type="caution">
    <text evidence="1">The sequence shown here is derived from an EMBL/GenBank/DDBJ whole genome shotgun (WGS) entry which is preliminary data.</text>
</comment>
<reference evidence="1 2" key="1">
    <citation type="journal article" date="2021" name="Elife">
        <title>Chloroplast acquisition without the gene transfer in kleptoplastic sea slugs, Plakobranchus ocellatus.</title>
        <authorList>
            <person name="Maeda T."/>
            <person name="Takahashi S."/>
            <person name="Yoshida T."/>
            <person name="Shimamura S."/>
            <person name="Takaki Y."/>
            <person name="Nagai Y."/>
            <person name="Toyoda A."/>
            <person name="Suzuki Y."/>
            <person name="Arimoto A."/>
            <person name="Ishii H."/>
            <person name="Satoh N."/>
            <person name="Nishiyama T."/>
            <person name="Hasebe M."/>
            <person name="Maruyama T."/>
            <person name="Minagawa J."/>
            <person name="Obokata J."/>
            <person name="Shigenobu S."/>
        </authorList>
    </citation>
    <scope>NUCLEOTIDE SEQUENCE [LARGE SCALE GENOMIC DNA]</scope>
</reference>
<evidence type="ECO:0000313" key="2">
    <source>
        <dbReference type="Proteomes" id="UP000735302"/>
    </source>
</evidence>
<dbReference type="EMBL" id="BLXT01001900">
    <property type="protein sequence ID" value="GFN89006.1"/>
    <property type="molecule type" value="Genomic_DNA"/>
</dbReference>
<dbReference type="AlphaFoldDB" id="A0AAV3Z380"/>
<organism evidence="1 2">
    <name type="scientific">Plakobranchus ocellatus</name>
    <dbReference type="NCBI Taxonomy" id="259542"/>
    <lineage>
        <taxon>Eukaryota</taxon>
        <taxon>Metazoa</taxon>
        <taxon>Spiralia</taxon>
        <taxon>Lophotrochozoa</taxon>
        <taxon>Mollusca</taxon>
        <taxon>Gastropoda</taxon>
        <taxon>Heterobranchia</taxon>
        <taxon>Euthyneura</taxon>
        <taxon>Panpulmonata</taxon>
        <taxon>Sacoglossa</taxon>
        <taxon>Placobranchoidea</taxon>
        <taxon>Plakobranchidae</taxon>
        <taxon>Plakobranchus</taxon>
    </lineage>
</organism>
<sequence length="244" mass="28055">MSASSSQRMEQYLDWLHDKFSESLKTYVSAVKTAIRSQDNESAVDTFRKAIDILSREFPDPTSVRSFKGKFRSHSGSQEATNFVAAAKPVLGLNRLQQFYIQEFSLHFHQFHPLSTKVLLYNCGTWALTKTDEDRLDSFHRKQLRNTLGIGYPTIISNASLYKKCREAPLSMQVLEARWRLFGHVLRRDRNIPANKAMLFYFSDNKRARGRPLTTLPITLNNGLKKLVTTKLELSSISSPKHQR</sequence>
<protein>
    <submittedName>
        <fullName evidence="1">Uncharacterized protein</fullName>
    </submittedName>
</protein>
<gene>
    <name evidence="1" type="ORF">PoB_001551200</name>
</gene>
<name>A0AAV3Z380_9GAST</name>
<evidence type="ECO:0000313" key="1">
    <source>
        <dbReference type="EMBL" id="GFN89006.1"/>
    </source>
</evidence>
<proteinExistence type="predicted"/>
<keyword evidence="2" id="KW-1185">Reference proteome</keyword>
<dbReference type="Proteomes" id="UP000735302">
    <property type="component" value="Unassembled WGS sequence"/>
</dbReference>
<accession>A0AAV3Z380</accession>